<protein>
    <submittedName>
        <fullName evidence="7">TauD/TfdA family dioxygenase</fullName>
    </submittedName>
</protein>
<evidence type="ECO:0000259" key="6">
    <source>
        <dbReference type="Pfam" id="PF02668"/>
    </source>
</evidence>
<dbReference type="PANTHER" id="PTHR30468">
    <property type="entry name" value="ALPHA-KETOGLUTARATE-DEPENDENT SULFONATE DIOXYGENASE"/>
    <property type="match status" value="1"/>
</dbReference>
<keyword evidence="3 7" id="KW-0223">Dioxygenase</keyword>
<dbReference type="Gene3D" id="3.60.130.10">
    <property type="entry name" value="Clavaminate synthase-like"/>
    <property type="match status" value="1"/>
</dbReference>
<keyword evidence="2" id="KW-0479">Metal-binding</keyword>
<keyword evidence="5" id="KW-0408">Iron</keyword>
<dbReference type="PANTHER" id="PTHR30468:SF1">
    <property type="entry name" value="ALPHA-KETOGLUTARATE-DEPENDENT SULFONATE DIOXYGENASE"/>
    <property type="match status" value="1"/>
</dbReference>
<dbReference type="Pfam" id="PF02668">
    <property type="entry name" value="TauD"/>
    <property type="match status" value="1"/>
</dbReference>
<proteinExistence type="inferred from homology"/>
<gene>
    <name evidence="7" type="ORF">GCM10009129_10910</name>
</gene>
<accession>A0ABP3FDJ4</accession>
<comment type="caution">
    <text evidence="7">The sequence shown here is derived from an EMBL/GenBank/DDBJ whole genome shotgun (WGS) entry which is preliminary data.</text>
</comment>
<evidence type="ECO:0000256" key="3">
    <source>
        <dbReference type="ARBA" id="ARBA00022964"/>
    </source>
</evidence>
<keyword evidence="8" id="KW-1185">Reference proteome</keyword>
<dbReference type="InterPro" id="IPR051323">
    <property type="entry name" value="AtsK-like"/>
</dbReference>
<name>A0ABP3FDJ4_9GAMM</name>
<feature type="domain" description="TauD/TfdA-like" evidence="6">
    <location>
        <begin position="25"/>
        <end position="295"/>
    </location>
</feature>
<evidence type="ECO:0000256" key="5">
    <source>
        <dbReference type="ARBA" id="ARBA00023004"/>
    </source>
</evidence>
<evidence type="ECO:0000256" key="4">
    <source>
        <dbReference type="ARBA" id="ARBA00023002"/>
    </source>
</evidence>
<dbReference type="Proteomes" id="UP001501787">
    <property type="component" value="Unassembled WGS sequence"/>
</dbReference>
<evidence type="ECO:0000313" key="7">
    <source>
        <dbReference type="EMBL" id="GAA0315462.1"/>
    </source>
</evidence>
<dbReference type="EMBL" id="BAAAFR010000001">
    <property type="protein sequence ID" value="GAA0315462.1"/>
    <property type="molecule type" value="Genomic_DNA"/>
</dbReference>
<evidence type="ECO:0000256" key="2">
    <source>
        <dbReference type="ARBA" id="ARBA00022723"/>
    </source>
</evidence>
<evidence type="ECO:0000256" key="1">
    <source>
        <dbReference type="ARBA" id="ARBA00005896"/>
    </source>
</evidence>
<evidence type="ECO:0000313" key="8">
    <source>
        <dbReference type="Proteomes" id="UP001501787"/>
    </source>
</evidence>
<organism evidence="7 8">
    <name type="scientific">Psychrobacter aestuarii</name>
    <dbReference type="NCBI Taxonomy" id="556327"/>
    <lineage>
        <taxon>Bacteria</taxon>
        <taxon>Pseudomonadati</taxon>
        <taxon>Pseudomonadota</taxon>
        <taxon>Gammaproteobacteria</taxon>
        <taxon>Moraxellales</taxon>
        <taxon>Moraxellaceae</taxon>
        <taxon>Psychrobacter</taxon>
    </lineage>
</organism>
<sequence>MKSITHPTGRFDNSAKDYQHIKAVPLAAAMGAEIQGVDLSNLSDEAFREIESALYRHKLIFFRDQDLSFTDHENLTLRFGEFGTDAYTKGVEGHENIQPVIKEATVQTKMVFGSGWHTDSAFLARPPSIAINYGKDMPPFGGDTLFANTVLAYNNLSPAMQEMIAPLKVWMSAKHVVASMHAERADKKASELGSLELDVDTQKMIEGSYHPLVRTHPVSGEKSLYVDKTYACGIEGMTEAESRPLLDFLASFATQESFVCRLKWYNNTVIMWDNRICLHQAFNDYEGYRREMYRAVVMGEQPA</sequence>
<dbReference type="InterPro" id="IPR003819">
    <property type="entry name" value="TauD/TfdA-like"/>
</dbReference>
<comment type="similarity">
    <text evidence="1">Belongs to the TfdA dioxygenase family.</text>
</comment>
<keyword evidence="4" id="KW-0560">Oxidoreductase</keyword>
<dbReference type="SUPFAM" id="SSF51197">
    <property type="entry name" value="Clavaminate synthase-like"/>
    <property type="match status" value="1"/>
</dbReference>
<dbReference type="GO" id="GO:0051213">
    <property type="term" value="F:dioxygenase activity"/>
    <property type="evidence" value="ECO:0007669"/>
    <property type="project" value="UniProtKB-KW"/>
</dbReference>
<reference evidence="8" key="1">
    <citation type="journal article" date="2019" name="Int. J. Syst. Evol. Microbiol.">
        <title>The Global Catalogue of Microorganisms (GCM) 10K type strain sequencing project: providing services to taxonomists for standard genome sequencing and annotation.</title>
        <authorList>
            <consortium name="The Broad Institute Genomics Platform"/>
            <consortium name="The Broad Institute Genome Sequencing Center for Infectious Disease"/>
            <person name="Wu L."/>
            <person name="Ma J."/>
        </authorList>
    </citation>
    <scope>NUCLEOTIDE SEQUENCE [LARGE SCALE GENOMIC DNA]</scope>
    <source>
        <strain evidence="8">JCM 16343</strain>
    </source>
</reference>
<dbReference type="InterPro" id="IPR042098">
    <property type="entry name" value="TauD-like_sf"/>
</dbReference>